<evidence type="ECO:0000256" key="3">
    <source>
        <dbReference type="ARBA" id="ARBA00022448"/>
    </source>
</evidence>
<feature type="transmembrane region" description="Helical" evidence="12">
    <location>
        <begin position="464"/>
        <end position="488"/>
    </location>
</feature>
<dbReference type="EMBL" id="CP036425">
    <property type="protein sequence ID" value="QDU35255.1"/>
    <property type="molecule type" value="Genomic_DNA"/>
</dbReference>
<dbReference type="GO" id="GO:0006814">
    <property type="term" value="P:sodium ion transport"/>
    <property type="evidence" value="ECO:0007669"/>
    <property type="project" value="UniProtKB-KW"/>
</dbReference>
<evidence type="ECO:0000256" key="2">
    <source>
        <dbReference type="ARBA" id="ARBA00006434"/>
    </source>
</evidence>
<comment type="similarity">
    <text evidence="2 11">Belongs to the sodium:solute symporter (SSF) (TC 2.A.21) family.</text>
</comment>
<keyword evidence="5 12" id="KW-0812">Transmembrane</keyword>
<evidence type="ECO:0000256" key="12">
    <source>
        <dbReference type="SAM" id="Phobius"/>
    </source>
</evidence>
<feature type="transmembrane region" description="Helical" evidence="12">
    <location>
        <begin position="142"/>
        <end position="159"/>
    </location>
</feature>
<feature type="transmembrane region" description="Helical" evidence="12">
    <location>
        <begin position="313"/>
        <end position="335"/>
    </location>
</feature>
<evidence type="ECO:0000313" key="13">
    <source>
        <dbReference type="EMBL" id="QDU35255.1"/>
    </source>
</evidence>
<name>A0A517YYF4_9BACT</name>
<keyword evidence="8" id="KW-0406">Ion transport</keyword>
<feature type="transmembrane region" description="Helical" evidence="12">
    <location>
        <begin position="6"/>
        <end position="29"/>
    </location>
</feature>
<dbReference type="AlphaFoldDB" id="A0A517YYF4"/>
<dbReference type="Pfam" id="PF00474">
    <property type="entry name" value="SSF"/>
    <property type="match status" value="2"/>
</dbReference>
<feature type="transmembrane region" description="Helical" evidence="12">
    <location>
        <begin position="179"/>
        <end position="203"/>
    </location>
</feature>
<evidence type="ECO:0000256" key="4">
    <source>
        <dbReference type="ARBA" id="ARBA00022475"/>
    </source>
</evidence>
<evidence type="ECO:0000256" key="9">
    <source>
        <dbReference type="ARBA" id="ARBA00023136"/>
    </source>
</evidence>
<reference evidence="13 14" key="1">
    <citation type="submission" date="2019-02" db="EMBL/GenBank/DDBJ databases">
        <title>Deep-cultivation of Planctomycetes and their phenomic and genomic characterization uncovers novel biology.</title>
        <authorList>
            <person name="Wiegand S."/>
            <person name="Jogler M."/>
            <person name="Boedeker C."/>
            <person name="Pinto D."/>
            <person name="Vollmers J."/>
            <person name="Rivas-Marin E."/>
            <person name="Kohn T."/>
            <person name="Peeters S.H."/>
            <person name="Heuer A."/>
            <person name="Rast P."/>
            <person name="Oberbeckmann S."/>
            <person name="Bunk B."/>
            <person name="Jeske O."/>
            <person name="Meyerdierks A."/>
            <person name="Storesund J.E."/>
            <person name="Kallscheuer N."/>
            <person name="Luecker S."/>
            <person name="Lage O.M."/>
            <person name="Pohl T."/>
            <person name="Merkel B.J."/>
            <person name="Hornburger P."/>
            <person name="Mueller R.-W."/>
            <person name="Bruemmer F."/>
            <person name="Labrenz M."/>
            <person name="Spormann A.M."/>
            <person name="Op den Camp H."/>
            <person name="Overmann J."/>
            <person name="Amann R."/>
            <person name="Jetten M.S.M."/>
            <person name="Mascher T."/>
            <person name="Medema M.H."/>
            <person name="Devos D.P."/>
            <person name="Kaster A.-K."/>
            <person name="Ovreas L."/>
            <person name="Rohde M."/>
            <person name="Galperin M.Y."/>
            <person name="Jogler C."/>
        </authorList>
    </citation>
    <scope>NUCLEOTIDE SEQUENCE [LARGE SCALE GENOMIC DNA]</scope>
    <source>
        <strain evidence="13 14">KS4</strain>
    </source>
</reference>
<keyword evidence="4" id="KW-1003">Cell membrane</keyword>
<feature type="transmembrane region" description="Helical" evidence="12">
    <location>
        <begin position="81"/>
        <end position="103"/>
    </location>
</feature>
<keyword evidence="6 12" id="KW-1133">Transmembrane helix</keyword>
<dbReference type="RefSeq" id="WP_145080309.1">
    <property type="nucleotide sequence ID" value="NZ_CP036425.1"/>
</dbReference>
<dbReference type="InterPro" id="IPR001734">
    <property type="entry name" value="Na/solute_symporter"/>
</dbReference>
<evidence type="ECO:0000256" key="10">
    <source>
        <dbReference type="ARBA" id="ARBA00023201"/>
    </source>
</evidence>
<dbReference type="PANTHER" id="PTHR42985:SF47">
    <property type="entry name" value="INTEGRAL MEMBRANE TRANSPORT PROTEIN"/>
    <property type="match status" value="1"/>
</dbReference>
<dbReference type="KEGG" id="pcor:KS4_33360"/>
<evidence type="ECO:0000256" key="7">
    <source>
        <dbReference type="ARBA" id="ARBA00023053"/>
    </source>
</evidence>
<sequence>MTYTLAAFGTLDWFVILGYMAVMVVVGLFASRGQKDEETYFLGGRKIPTWAASISVLATALSAATFIGVPQSTYNGDISYMILNIGGIIAAILVATMLIPAYYKAGTVTIYGYLGQRMGSGAKIAASITFFFGRLLSSGSRFYMVGIPFALLIFGERFLNPETESMSFMERFLEQDMFMIFTLIILGIIGVVYVAFGGITAVIWTDVIQFFVMTGAVIFAIVWIYTSLPADTDVIKELTEAAVYEVQQVEANVLGNAEGAPAIEDTGIVNDALSAEAKGSVLVQKMNEDGTVFTKNKLNLWDWGISKAGELEYWKMFTFIAALASILGTMASYGVDQDMVQRTMTTKSPARASWGMVSAILFSIPVVFLFVIVGLLLSFYYARPDIMAPAEVLSKETSGFVFPMFMKNEMPTIVAGLAVAGLLAAAMSTYDSAVNSMSSTAVTDIIAPIAEKMGHKLDSKKTLFFSRIMVAIVGVMLTVFGVLSIYLARTFTDLLSFALGVMSYPYAGLLGVFLVAVLTKKRGNSVSAIAAMVVGASLVFALNNSATIWWWFEHGFTKATPEEWTAWCEFHVIQWPYWMLIATPITFTICALGKSPEKLVRKQAEKKQIEIEEKAEKKAAKRAAKGQARA</sequence>
<keyword evidence="9 12" id="KW-0472">Membrane</keyword>
<evidence type="ECO:0000313" key="14">
    <source>
        <dbReference type="Proteomes" id="UP000317369"/>
    </source>
</evidence>
<feature type="transmembrane region" description="Helical" evidence="12">
    <location>
        <begin position="572"/>
        <end position="593"/>
    </location>
</feature>
<evidence type="ECO:0000256" key="11">
    <source>
        <dbReference type="RuleBase" id="RU362091"/>
    </source>
</evidence>
<feature type="transmembrane region" description="Helical" evidence="12">
    <location>
        <begin position="50"/>
        <end position="69"/>
    </location>
</feature>
<accession>A0A517YYF4</accession>
<keyword evidence="3" id="KW-0813">Transport</keyword>
<dbReference type="InterPro" id="IPR051163">
    <property type="entry name" value="Sodium:Solute_Symporter_SSF"/>
</dbReference>
<evidence type="ECO:0000256" key="1">
    <source>
        <dbReference type="ARBA" id="ARBA00004651"/>
    </source>
</evidence>
<feature type="transmembrane region" description="Helical" evidence="12">
    <location>
        <begin position="529"/>
        <end position="552"/>
    </location>
</feature>
<feature type="transmembrane region" description="Helical" evidence="12">
    <location>
        <begin position="494"/>
        <end position="517"/>
    </location>
</feature>
<feature type="transmembrane region" description="Helical" evidence="12">
    <location>
        <begin position="410"/>
        <end position="430"/>
    </location>
</feature>
<dbReference type="PROSITE" id="PS50283">
    <property type="entry name" value="NA_SOLUT_SYMP_3"/>
    <property type="match status" value="1"/>
</dbReference>
<keyword evidence="7" id="KW-0915">Sodium</keyword>
<protein>
    <submittedName>
        <fullName evidence="13">Sodium/glucose cotransporter</fullName>
    </submittedName>
</protein>
<dbReference type="Proteomes" id="UP000317369">
    <property type="component" value="Chromosome"/>
</dbReference>
<feature type="transmembrane region" description="Helical" evidence="12">
    <location>
        <begin position="356"/>
        <end position="382"/>
    </location>
</feature>
<dbReference type="OrthoDB" id="9810181at2"/>
<evidence type="ECO:0000256" key="5">
    <source>
        <dbReference type="ARBA" id="ARBA00022692"/>
    </source>
</evidence>
<comment type="subcellular location">
    <subcellularLocation>
        <location evidence="1">Cell membrane</location>
        <topology evidence="1">Multi-pass membrane protein</topology>
    </subcellularLocation>
</comment>
<organism evidence="13 14">
    <name type="scientific">Poriferisphaera corsica</name>
    <dbReference type="NCBI Taxonomy" id="2528020"/>
    <lineage>
        <taxon>Bacteria</taxon>
        <taxon>Pseudomonadati</taxon>
        <taxon>Planctomycetota</taxon>
        <taxon>Phycisphaerae</taxon>
        <taxon>Phycisphaerales</taxon>
        <taxon>Phycisphaeraceae</taxon>
        <taxon>Poriferisphaera</taxon>
    </lineage>
</organism>
<evidence type="ECO:0000256" key="8">
    <source>
        <dbReference type="ARBA" id="ARBA00023065"/>
    </source>
</evidence>
<dbReference type="GO" id="GO:0015293">
    <property type="term" value="F:symporter activity"/>
    <property type="evidence" value="ECO:0007669"/>
    <property type="project" value="TreeGrafter"/>
</dbReference>
<dbReference type="Gene3D" id="1.20.1730.10">
    <property type="entry name" value="Sodium/glucose cotransporter"/>
    <property type="match status" value="1"/>
</dbReference>
<keyword evidence="14" id="KW-1185">Reference proteome</keyword>
<dbReference type="GO" id="GO:0005886">
    <property type="term" value="C:plasma membrane"/>
    <property type="evidence" value="ECO:0007669"/>
    <property type="project" value="UniProtKB-SubCell"/>
</dbReference>
<feature type="transmembrane region" description="Helical" evidence="12">
    <location>
        <begin position="210"/>
        <end position="228"/>
    </location>
</feature>
<proteinExistence type="inferred from homology"/>
<gene>
    <name evidence="13" type="primary">sglT_2</name>
    <name evidence="13" type="ORF">KS4_33360</name>
</gene>
<evidence type="ECO:0000256" key="6">
    <source>
        <dbReference type="ARBA" id="ARBA00022989"/>
    </source>
</evidence>
<dbReference type="InterPro" id="IPR038377">
    <property type="entry name" value="Na/Glc_symporter_sf"/>
</dbReference>
<dbReference type="PANTHER" id="PTHR42985">
    <property type="entry name" value="SODIUM-COUPLED MONOCARBOXYLATE TRANSPORTER"/>
    <property type="match status" value="1"/>
</dbReference>
<keyword evidence="10" id="KW-0739">Sodium transport</keyword>